<comment type="similarity">
    <text evidence="8">Belongs to the acetylglutamate kinase family. ArgB subfamily.</text>
</comment>
<comment type="function">
    <text evidence="8">Catalyzes the ATP-dependent phosphorylation of N-acetyl-L-glutamate.</text>
</comment>
<evidence type="ECO:0000256" key="1">
    <source>
        <dbReference type="ARBA" id="ARBA00004828"/>
    </source>
</evidence>
<dbReference type="GO" id="GO:0005524">
    <property type="term" value="F:ATP binding"/>
    <property type="evidence" value="ECO:0007669"/>
    <property type="project" value="UniProtKB-UniRule"/>
</dbReference>
<keyword evidence="11" id="KW-1185">Reference proteome</keyword>
<dbReference type="HAMAP" id="MF_00082">
    <property type="entry name" value="ArgB"/>
    <property type="match status" value="1"/>
</dbReference>
<dbReference type="InterPro" id="IPR001057">
    <property type="entry name" value="Glu/AcGlu_kinase"/>
</dbReference>
<dbReference type="PATRIC" id="fig|1698259.3.peg.161"/>
<keyword evidence="7 8" id="KW-0067">ATP-binding</keyword>
<evidence type="ECO:0000256" key="6">
    <source>
        <dbReference type="ARBA" id="ARBA00022777"/>
    </source>
</evidence>
<evidence type="ECO:0000259" key="9">
    <source>
        <dbReference type="Pfam" id="PF00696"/>
    </source>
</evidence>
<dbReference type="InterPro" id="IPR041727">
    <property type="entry name" value="NAGK-C"/>
</dbReference>
<dbReference type="UniPathway" id="UPA00068">
    <property type="reaction ID" value="UER00107"/>
</dbReference>
<evidence type="ECO:0000256" key="7">
    <source>
        <dbReference type="ARBA" id="ARBA00022840"/>
    </source>
</evidence>
<dbReference type="Pfam" id="PF00696">
    <property type="entry name" value="AA_kinase"/>
    <property type="match status" value="1"/>
</dbReference>
<feature type="binding site" evidence="8">
    <location>
        <begin position="61"/>
        <end position="62"/>
    </location>
    <ligand>
        <name>substrate</name>
    </ligand>
</feature>
<gene>
    <name evidence="8" type="primary">argB</name>
    <name evidence="10" type="ORF">AKJ57_01645</name>
</gene>
<reference evidence="10 11" key="1">
    <citation type="journal article" date="2016" name="Sci. Rep.">
        <title>Metabolic traits of an uncultured archaeal lineage -MSBL1- from brine pools of the Red Sea.</title>
        <authorList>
            <person name="Mwirichia R."/>
            <person name="Alam I."/>
            <person name="Rashid M."/>
            <person name="Vinu M."/>
            <person name="Ba-Alawi W."/>
            <person name="Anthony Kamau A."/>
            <person name="Kamanda Ngugi D."/>
            <person name="Goker M."/>
            <person name="Klenk H.P."/>
            <person name="Bajic V."/>
            <person name="Stingl U."/>
        </authorList>
    </citation>
    <scope>NUCLEOTIDE SEQUENCE [LARGE SCALE GENOMIC DNA]</scope>
    <source>
        <strain evidence="10">SCGC-AAA259A05</strain>
    </source>
</reference>
<keyword evidence="2 8" id="KW-0055">Arginine biosynthesis</keyword>
<name>A0A133UAW4_9EURY</name>
<keyword evidence="6 8" id="KW-0418">Kinase</keyword>
<dbReference type="PIRSF" id="PIRSF000728">
    <property type="entry name" value="NAGK"/>
    <property type="match status" value="1"/>
</dbReference>
<dbReference type="GO" id="GO:0003991">
    <property type="term" value="F:acetylglutamate kinase activity"/>
    <property type="evidence" value="ECO:0007669"/>
    <property type="project" value="UniProtKB-UniRule"/>
</dbReference>
<keyword evidence="4 8" id="KW-0808">Transferase</keyword>
<comment type="pathway">
    <text evidence="1 8">Amino-acid biosynthesis; L-arginine biosynthesis; N(2)-acetyl-L-ornithine from L-glutamate: step 2/4.</text>
</comment>
<evidence type="ECO:0000256" key="8">
    <source>
        <dbReference type="HAMAP-Rule" id="MF_00082"/>
    </source>
</evidence>
<keyword evidence="3 8" id="KW-0028">Amino-acid biosynthesis</keyword>
<feature type="binding site" evidence="8">
    <location>
        <position position="177"/>
    </location>
    <ligand>
        <name>substrate</name>
    </ligand>
</feature>
<dbReference type="EC" id="2.7.2.8" evidence="8"/>
<dbReference type="InterPro" id="IPR036393">
    <property type="entry name" value="AceGlu_kinase-like_sf"/>
</dbReference>
<dbReference type="Proteomes" id="UP000070163">
    <property type="component" value="Unassembled WGS sequence"/>
</dbReference>
<evidence type="ECO:0000256" key="2">
    <source>
        <dbReference type="ARBA" id="ARBA00022571"/>
    </source>
</evidence>
<feature type="site" description="Transition state stabilizer" evidence="8">
    <location>
        <position position="240"/>
    </location>
</feature>
<dbReference type="InterPro" id="IPR004662">
    <property type="entry name" value="AcgluKinase_fam"/>
</dbReference>
<dbReference type="PANTHER" id="PTHR23342">
    <property type="entry name" value="N-ACETYLGLUTAMATE SYNTHASE"/>
    <property type="match status" value="1"/>
</dbReference>
<dbReference type="AlphaFoldDB" id="A0A133UAW4"/>
<evidence type="ECO:0000256" key="5">
    <source>
        <dbReference type="ARBA" id="ARBA00022741"/>
    </source>
</evidence>
<dbReference type="InterPro" id="IPR001048">
    <property type="entry name" value="Asp/Glu/Uridylate_kinase"/>
</dbReference>
<comment type="subcellular location">
    <subcellularLocation>
        <location evidence="8">Cytoplasm</location>
    </subcellularLocation>
</comment>
<evidence type="ECO:0000313" key="11">
    <source>
        <dbReference type="Proteomes" id="UP000070163"/>
    </source>
</evidence>
<dbReference type="GO" id="GO:0005737">
    <property type="term" value="C:cytoplasm"/>
    <property type="evidence" value="ECO:0007669"/>
    <property type="project" value="UniProtKB-SubCell"/>
</dbReference>
<evidence type="ECO:0000256" key="3">
    <source>
        <dbReference type="ARBA" id="ARBA00022605"/>
    </source>
</evidence>
<keyword evidence="8" id="KW-0963">Cytoplasm</keyword>
<organism evidence="10 11">
    <name type="scientific">candidate division MSBL1 archaeon SCGC-AAA259A05</name>
    <dbReference type="NCBI Taxonomy" id="1698259"/>
    <lineage>
        <taxon>Archaea</taxon>
        <taxon>Methanobacteriati</taxon>
        <taxon>Methanobacteriota</taxon>
        <taxon>candidate division MSBL1</taxon>
    </lineage>
</organism>
<comment type="catalytic activity">
    <reaction evidence="8">
        <text>N-acetyl-L-glutamate + ATP = N-acetyl-L-glutamyl 5-phosphate + ADP</text>
        <dbReference type="Rhea" id="RHEA:14629"/>
        <dbReference type="ChEBI" id="CHEBI:30616"/>
        <dbReference type="ChEBI" id="CHEBI:44337"/>
        <dbReference type="ChEBI" id="CHEBI:57936"/>
        <dbReference type="ChEBI" id="CHEBI:456216"/>
        <dbReference type="EC" id="2.7.2.8"/>
    </reaction>
</comment>
<dbReference type="EMBL" id="LHXJ01000012">
    <property type="protein sequence ID" value="KXA91332.1"/>
    <property type="molecule type" value="Genomic_DNA"/>
</dbReference>
<dbReference type="FunFam" id="3.40.1160.10:FF:000004">
    <property type="entry name" value="Acetylglutamate kinase"/>
    <property type="match status" value="1"/>
</dbReference>
<feature type="site" description="Transition state stabilizer" evidence="8">
    <location>
        <position position="26"/>
    </location>
</feature>
<evidence type="ECO:0000256" key="4">
    <source>
        <dbReference type="ARBA" id="ARBA00022679"/>
    </source>
</evidence>
<accession>A0A133UAW4</accession>
<feature type="domain" description="Aspartate/glutamate/uridylate kinase" evidence="9">
    <location>
        <begin position="22"/>
        <end position="259"/>
    </location>
</feature>
<sequence length="285" mass="30651">MEDRASVLLEALPYIQNFHGRTLVIKLGGGLIEKEELKNSIYQDLVLLNYVGMRPVVVHGGGSEISREMERAGKTPEFVEGLRVTDEETIEIIHKSLGGKINKEMVLGIEKYGGLALGVSGIDGNLVRARKIESEEELGFVGEVEEINPEIVEYLIDKDYIPVIAPIGADEEGTSLNLNADTVAAGLASSLKAEKLILLTDVPGVLQDPEDEESLISKLSLGEAREKIEKGIITGGMIPKVKACVESVEAGANRAHIINGKTSHALLLELLTESGVGTMIEEEGS</sequence>
<dbReference type="GO" id="GO:0042450">
    <property type="term" value="P:L-arginine biosynthetic process via ornithine"/>
    <property type="evidence" value="ECO:0007669"/>
    <property type="project" value="UniProtKB-UniRule"/>
</dbReference>
<dbReference type="Gene3D" id="3.40.1160.10">
    <property type="entry name" value="Acetylglutamate kinase-like"/>
    <property type="match status" value="1"/>
</dbReference>
<dbReference type="PRINTS" id="PR00474">
    <property type="entry name" value="GLU5KINASE"/>
</dbReference>
<dbReference type="NCBIfam" id="TIGR00761">
    <property type="entry name" value="argB"/>
    <property type="match status" value="1"/>
</dbReference>
<dbReference type="CDD" id="cd04250">
    <property type="entry name" value="AAK_NAGK-C"/>
    <property type="match status" value="1"/>
</dbReference>
<evidence type="ECO:0000313" key="10">
    <source>
        <dbReference type="EMBL" id="KXA91332.1"/>
    </source>
</evidence>
<protein>
    <recommendedName>
        <fullName evidence="8">Acetylglutamate kinase</fullName>
        <ecNumber evidence="8">2.7.2.8</ecNumber>
    </recommendedName>
    <alternativeName>
        <fullName evidence="8">N-acetyl-L-glutamate 5-phosphotransferase</fullName>
    </alternativeName>
    <alternativeName>
        <fullName evidence="8">NAG kinase</fullName>
        <shortName evidence="8">NAGK</shortName>
    </alternativeName>
</protein>
<dbReference type="SUPFAM" id="SSF53633">
    <property type="entry name" value="Carbamate kinase-like"/>
    <property type="match status" value="1"/>
</dbReference>
<comment type="caution">
    <text evidence="10">The sequence shown here is derived from an EMBL/GenBank/DDBJ whole genome shotgun (WGS) entry which is preliminary data.</text>
</comment>
<proteinExistence type="inferred from homology"/>
<feature type="binding site" evidence="8">
    <location>
        <position position="83"/>
    </location>
    <ligand>
        <name>substrate</name>
    </ligand>
</feature>
<dbReference type="PANTHER" id="PTHR23342:SF0">
    <property type="entry name" value="N-ACETYLGLUTAMATE SYNTHASE, MITOCHONDRIAL"/>
    <property type="match status" value="1"/>
</dbReference>
<dbReference type="InterPro" id="IPR037528">
    <property type="entry name" value="ArgB"/>
</dbReference>
<keyword evidence="5 8" id="KW-0547">Nucleotide-binding</keyword>